<dbReference type="CTD" id="27113"/>
<evidence type="ECO:0000313" key="3">
    <source>
        <dbReference type="RefSeq" id="XP_013887815.1"/>
    </source>
</evidence>
<feature type="region of interest" description="Disordered" evidence="1">
    <location>
        <begin position="127"/>
        <end position="146"/>
    </location>
</feature>
<evidence type="ECO:0000256" key="1">
    <source>
        <dbReference type="SAM" id="MobiDB-lite"/>
    </source>
</evidence>
<dbReference type="OrthoDB" id="9879526at2759"/>
<evidence type="ECO:0000313" key="2">
    <source>
        <dbReference type="Proteomes" id="UP000192220"/>
    </source>
</evidence>
<keyword evidence="2" id="KW-1185">Reference proteome</keyword>
<feature type="compositionally biased region" description="Basic and acidic residues" evidence="1">
    <location>
        <begin position="103"/>
        <end position="115"/>
    </location>
</feature>
<dbReference type="RefSeq" id="XP_013887815.1">
    <property type="nucleotide sequence ID" value="XM_014032361.1"/>
</dbReference>
<feature type="compositionally biased region" description="Polar residues" evidence="1">
    <location>
        <begin position="127"/>
        <end position="137"/>
    </location>
</feature>
<feature type="region of interest" description="Disordered" evidence="1">
    <location>
        <begin position="87"/>
        <end position="118"/>
    </location>
</feature>
<sequence>MARAETIETVGEHEVVGNGPVPCHNTCRMEVPRPLHDWPGALITTPRSTRSGSAIVRHRYHHLEPFQVLNLSYPPAFPGLEGREQLRRASTRVTPPPSPGSEQRNRGTDAQRDSSGEPSVFISDRVSVTSPVSQNSPQAPPPLPTHPISCQPLPFVSSNHPRVRVTLATGQGFPVLFGFFLSLRLSFFFF</sequence>
<organism evidence="2 3">
    <name type="scientific">Austrofundulus limnaeus</name>
    <name type="common">Annual killifish</name>
    <dbReference type="NCBI Taxonomy" id="52670"/>
    <lineage>
        <taxon>Eukaryota</taxon>
        <taxon>Metazoa</taxon>
        <taxon>Chordata</taxon>
        <taxon>Craniata</taxon>
        <taxon>Vertebrata</taxon>
        <taxon>Euteleostomi</taxon>
        <taxon>Actinopterygii</taxon>
        <taxon>Neopterygii</taxon>
        <taxon>Teleostei</taxon>
        <taxon>Neoteleostei</taxon>
        <taxon>Acanthomorphata</taxon>
        <taxon>Ovalentaria</taxon>
        <taxon>Atherinomorphae</taxon>
        <taxon>Cyprinodontiformes</taxon>
        <taxon>Rivulidae</taxon>
        <taxon>Austrofundulus</taxon>
    </lineage>
</organism>
<name>A0A2I4D6E1_AUSLI</name>
<gene>
    <name evidence="3" type="primary">bbc3</name>
</gene>
<protein>
    <submittedName>
        <fullName evidence="3">Bcl-2-binding component 3 isoform X2</fullName>
    </submittedName>
</protein>
<dbReference type="AlphaFoldDB" id="A0A2I4D6E1"/>
<reference evidence="3" key="1">
    <citation type="submission" date="2025-08" db="UniProtKB">
        <authorList>
            <consortium name="RefSeq"/>
        </authorList>
    </citation>
    <scope>IDENTIFICATION</scope>
    <source>
        <strain evidence="3">Quisiro</strain>
        <tissue evidence="3">Liver</tissue>
    </source>
</reference>
<proteinExistence type="predicted"/>
<dbReference type="Proteomes" id="UP000192220">
    <property type="component" value="Unplaced"/>
</dbReference>
<accession>A0A2I4D6E1</accession>